<dbReference type="GO" id="GO:0071035">
    <property type="term" value="P:nuclear polyadenylation-dependent rRNA catabolic process"/>
    <property type="evidence" value="ECO:0007669"/>
    <property type="project" value="TreeGrafter"/>
</dbReference>
<dbReference type="Proteomes" id="UP000268321">
    <property type="component" value="Unassembled WGS sequence"/>
</dbReference>
<dbReference type="InterPro" id="IPR036345">
    <property type="entry name" value="ExoRNase_PH_dom2_sf"/>
</dbReference>
<dbReference type="SUPFAM" id="SSF54211">
    <property type="entry name" value="Ribosomal protein S5 domain 2-like"/>
    <property type="match status" value="1"/>
</dbReference>
<dbReference type="InterPro" id="IPR050590">
    <property type="entry name" value="Exosome_comp_Rrp42_subfam"/>
</dbReference>
<feature type="domain" description="Exoribonuclease phosphorolytic" evidence="12">
    <location>
        <begin position="32"/>
        <end position="165"/>
    </location>
</feature>
<comment type="subcellular location">
    <subcellularLocation>
        <location evidence="1">Cytoplasm</location>
    </subcellularLocation>
    <subcellularLocation>
        <location evidence="2">Nucleus</location>
        <location evidence="2">Nucleolus</location>
    </subcellularLocation>
</comment>
<dbReference type="CDD" id="cd11368">
    <property type="entry name" value="RNase_PH_RRP45"/>
    <property type="match status" value="1"/>
</dbReference>
<keyword evidence="8" id="KW-0694">RNA-binding</keyword>
<dbReference type="InterPro" id="IPR001247">
    <property type="entry name" value="ExoRNase_PH_dom1"/>
</dbReference>
<keyword evidence="14" id="KW-1185">Reference proteome</keyword>
<evidence type="ECO:0000256" key="7">
    <source>
        <dbReference type="ARBA" id="ARBA00022835"/>
    </source>
</evidence>
<evidence type="ECO:0000256" key="1">
    <source>
        <dbReference type="ARBA" id="ARBA00004496"/>
    </source>
</evidence>
<dbReference type="GO" id="GO:0034476">
    <property type="term" value="P:U5 snRNA 3'-end processing"/>
    <property type="evidence" value="ECO:0007669"/>
    <property type="project" value="TreeGrafter"/>
</dbReference>
<comment type="similarity">
    <text evidence="3">Belongs to the RNase PH family.</text>
</comment>
<dbReference type="GO" id="GO:0034475">
    <property type="term" value="P:U4 snRNA 3'-end processing"/>
    <property type="evidence" value="ECO:0007669"/>
    <property type="project" value="TreeGrafter"/>
</dbReference>
<dbReference type="GO" id="GO:0000467">
    <property type="term" value="P:exonucleolytic trimming to generate mature 3'-end of 5.8S rRNA from tricistronic rRNA transcript (SSU-rRNA, 5.8S rRNA, LSU-rRNA)"/>
    <property type="evidence" value="ECO:0007669"/>
    <property type="project" value="UniProtKB-ARBA"/>
</dbReference>
<dbReference type="InterPro" id="IPR033100">
    <property type="entry name" value="Rrp45"/>
</dbReference>
<sequence length="305" mass="34314">MANDAEISLNERNFVKEALKNGFRLNERGFHEMRKPKITIDKNGYGFVEVELGKTKLAVRVSCEVVKPYENRPFEGIFTINTEISPMASPMFENGKNSDDEVLISRFIEKAVTRSNALDLESLCIIAGEKVWHIRADVNYLSYDGGFIDATCIGVMTALQHFKKPDVSINGTELVVHDFGERQPVSLTILHVPICITYSFFNPVDREENIKGEDSSEIAIMDADRAEELVRDGLLVLTLNKNRELIQVSKNGGLPIDGLALIELTKRANDVCQRLTEEIKELLQAEEQERYKSGNLHLLEVGASR</sequence>
<dbReference type="PANTHER" id="PTHR11097">
    <property type="entry name" value="EXOSOME COMPLEX EXONUCLEASE RIBOSOMAL RNA PROCESSING PROTEIN"/>
    <property type="match status" value="1"/>
</dbReference>
<evidence type="ECO:0000256" key="4">
    <source>
        <dbReference type="ARBA" id="ARBA00019572"/>
    </source>
</evidence>
<dbReference type="AlphaFoldDB" id="A0A4P9ZJ35"/>
<keyword evidence="9" id="KW-0539">Nucleus</keyword>
<feature type="coiled-coil region" evidence="11">
    <location>
        <begin position="265"/>
        <end position="292"/>
    </location>
</feature>
<dbReference type="PANTHER" id="PTHR11097:SF14">
    <property type="entry name" value="EXOSOME COMPLEX COMPONENT RRP45"/>
    <property type="match status" value="1"/>
</dbReference>
<proteinExistence type="inferred from homology"/>
<dbReference type="Gene3D" id="3.30.230.70">
    <property type="entry name" value="GHMP Kinase, N-terminal domain"/>
    <property type="match status" value="1"/>
</dbReference>
<evidence type="ECO:0000256" key="9">
    <source>
        <dbReference type="ARBA" id="ARBA00023242"/>
    </source>
</evidence>
<evidence type="ECO:0000313" key="14">
    <source>
        <dbReference type="Proteomes" id="UP000268321"/>
    </source>
</evidence>
<gene>
    <name evidence="13" type="ORF">METBISCDRAFT_29287</name>
</gene>
<dbReference type="FunFam" id="3.30.230.70:FF:000005">
    <property type="entry name" value="Exosome complex component RRP45"/>
    <property type="match status" value="1"/>
</dbReference>
<evidence type="ECO:0000256" key="10">
    <source>
        <dbReference type="ARBA" id="ARBA00077933"/>
    </source>
</evidence>
<dbReference type="OrthoDB" id="10264038at2759"/>
<evidence type="ECO:0000259" key="12">
    <source>
        <dbReference type="Pfam" id="PF01138"/>
    </source>
</evidence>
<dbReference type="InterPro" id="IPR027408">
    <property type="entry name" value="PNPase/RNase_PH_dom_sf"/>
</dbReference>
<protein>
    <recommendedName>
        <fullName evidence="4">Exosome complex component RRP45</fullName>
    </recommendedName>
    <alternativeName>
        <fullName evidence="10">Ribosomal RNA-processing protein 45</fullName>
    </alternativeName>
</protein>
<dbReference type="GO" id="GO:0000177">
    <property type="term" value="C:cytoplasmic exosome (RNase complex)"/>
    <property type="evidence" value="ECO:0007669"/>
    <property type="project" value="TreeGrafter"/>
</dbReference>
<dbReference type="GO" id="GO:0000176">
    <property type="term" value="C:nuclear exosome (RNase complex)"/>
    <property type="evidence" value="ECO:0007669"/>
    <property type="project" value="UniProtKB-ARBA"/>
</dbReference>
<keyword evidence="11" id="KW-0175">Coiled coil</keyword>
<dbReference type="SUPFAM" id="SSF55666">
    <property type="entry name" value="Ribonuclease PH domain 2-like"/>
    <property type="match status" value="1"/>
</dbReference>
<evidence type="ECO:0000256" key="5">
    <source>
        <dbReference type="ARBA" id="ARBA00022490"/>
    </source>
</evidence>
<dbReference type="GO" id="GO:0016075">
    <property type="term" value="P:rRNA catabolic process"/>
    <property type="evidence" value="ECO:0007669"/>
    <property type="project" value="TreeGrafter"/>
</dbReference>
<evidence type="ECO:0000256" key="3">
    <source>
        <dbReference type="ARBA" id="ARBA00006678"/>
    </source>
</evidence>
<keyword evidence="7" id="KW-0271">Exosome</keyword>
<keyword evidence="6" id="KW-0698">rRNA processing</keyword>
<dbReference type="Pfam" id="PF01138">
    <property type="entry name" value="RNase_PH"/>
    <property type="match status" value="1"/>
</dbReference>
<evidence type="ECO:0000256" key="2">
    <source>
        <dbReference type="ARBA" id="ARBA00004604"/>
    </source>
</evidence>
<evidence type="ECO:0000256" key="6">
    <source>
        <dbReference type="ARBA" id="ARBA00022552"/>
    </source>
</evidence>
<reference evidence="14" key="1">
    <citation type="journal article" date="2018" name="Nat. Microbiol.">
        <title>Leveraging single-cell genomics to expand the fungal tree of life.</title>
        <authorList>
            <person name="Ahrendt S.R."/>
            <person name="Quandt C.A."/>
            <person name="Ciobanu D."/>
            <person name="Clum A."/>
            <person name="Salamov A."/>
            <person name="Andreopoulos B."/>
            <person name="Cheng J.F."/>
            <person name="Woyke T."/>
            <person name="Pelin A."/>
            <person name="Henrissat B."/>
            <person name="Reynolds N.K."/>
            <person name="Benny G.L."/>
            <person name="Smith M.E."/>
            <person name="James T.Y."/>
            <person name="Grigoriev I.V."/>
        </authorList>
    </citation>
    <scope>NUCLEOTIDE SEQUENCE [LARGE SCALE GENOMIC DNA]</scope>
    <source>
        <strain evidence="14">Baker2002</strain>
    </source>
</reference>
<dbReference type="GO" id="GO:0005730">
    <property type="term" value="C:nucleolus"/>
    <property type="evidence" value="ECO:0007669"/>
    <property type="project" value="UniProtKB-SubCell"/>
</dbReference>
<dbReference type="GO" id="GO:0071038">
    <property type="term" value="P:TRAMP-dependent tRNA surveillance pathway"/>
    <property type="evidence" value="ECO:0007669"/>
    <property type="project" value="TreeGrafter"/>
</dbReference>
<dbReference type="EMBL" id="ML004428">
    <property type="protein sequence ID" value="RKP33028.1"/>
    <property type="molecule type" value="Genomic_DNA"/>
</dbReference>
<evidence type="ECO:0000256" key="8">
    <source>
        <dbReference type="ARBA" id="ARBA00022884"/>
    </source>
</evidence>
<dbReference type="GO" id="GO:0035925">
    <property type="term" value="F:mRNA 3'-UTR AU-rich region binding"/>
    <property type="evidence" value="ECO:0007669"/>
    <property type="project" value="TreeGrafter"/>
</dbReference>
<dbReference type="GO" id="GO:0071028">
    <property type="term" value="P:nuclear mRNA surveillance"/>
    <property type="evidence" value="ECO:0007669"/>
    <property type="project" value="TreeGrafter"/>
</dbReference>
<accession>A0A4P9ZJ35</accession>
<dbReference type="InterPro" id="IPR020568">
    <property type="entry name" value="Ribosomal_Su5_D2-typ_SF"/>
</dbReference>
<keyword evidence="5" id="KW-0963">Cytoplasm</keyword>
<evidence type="ECO:0000313" key="13">
    <source>
        <dbReference type="EMBL" id="RKP33028.1"/>
    </source>
</evidence>
<dbReference type="GO" id="GO:0034473">
    <property type="term" value="P:U1 snRNA 3'-end processing"/>
    <property type="evidence" value="ECO:0007669"/>
    <property type="project" value="TreeGrafter"/>
</dbReference>
<organism evidence="13 14">
    <name type="scientific">Metschnikowia bicuspidata</name>
    <dbReference type="NCBI Taxonomy" id="27322"/>
    <lineage>
        <taxon>Eukaryota</taxon>
        <taxon>Fungi</taxon>
        <taxon>Dikarya</taxon>
        <taxon>Ascomycota</taxon>
        <taxon>Saccharomycotina</taxon>
        <taxon>Pichiomycetes</taxon>
        <taxon>Metschnikowiaceae</taxon>
        <taxon>Metschnikowia</taxon>
    </lineage>
</organism>
<evidence type="ECO:0000256" key="11">
    <source>
        <dbReference type="SAM" id="Coils"/>
    </source>
</evidence>
<name>A0A4P9ZJ35_9ASCO</name>